<feature type="compositionally biased region" description="Basic and acidic residues" evidence="2">
    <location>
        <begin position="620"/>
        <end position="661"/>
    </location>
</feature>
<feature type="region of interest" description="Disordered" evidence="2">
    <location>
        <begin position="1"/>
        <end position="82"/>
    </location>
</feature>
<evidence type="ECO:0000313" key="5">
    <source>
        <dbReference type="Proteomes" id="UP000215127"/>
    </source>
</evidence>
<dbReference type="Proteomes" id="UP000215127">
    <property type="component" value="Chromosome 5"/>
</dbReference>
<gene>
    <name evidence="4" type="ORF">ZT3D7_G5596</name>
</gene>
<feature type="region of interest" description="Disordered" evidence="2">
    <location>
        <begin position="569"/>
        <end position="681"/>
    </location>
</feature>
<feature type="compositionally biased region" description="Basic and acidic residues" evidence="2">
    <location>
        <begin position="589"/>
        <end position="599"/>
    </location>
</feature>
<comment type="similarity">
    <text evidence="1">Belongs to the KRI1 family.</text>
</comment>
<feature type="compositionally biased region" description="Acidic residues" evidence="2">
    <location>
        <begin position="151"/>
        <end position="161"/>
    </location>
</feature>
<feature type="region of interest" description="Disordered" evidence="2">
    <location>
        <begin position="139"/>
        <end position="198"/>
    </location>
</feature>
<protein>
    <recommendedName>
        <fullName evidence="3">Kri1-like C-terminal domain-containing protein</fullName>
    </recommendedName>
</protein>
<dbReference type="Pfam" id="PF12936">
    <property type="entry name" value="Kri1_C"/>
    <property type="match status" value="1"/>
</dbReference>
<proteinExistence type="inferred from homology"/>
<feature type="domain" description="Kri1-like C-terminal" evidence="3">
    <location>
        <begin position="503"/>
        <end position="593"/>
    </location>
</feature>
<evidence type="ECO:0000256" key="2">
    <source>
        <dbReference type="SAM" id="MobiDB-lite"/>
    </source>
</evidence>
<dbReference type="EMBL" id="LT853696">
    <property type="protein sequence ID" value="SMQ50443.1"/>
    <property type="molecule type" value="Genomic_DNA"/>
</dbReference>
<sequence>MSKAERATKRQKFLEEESDESDAGVPLLQVNEEYARRFEHNKKREELSRLEEKFKDNKRKRDDDSENDSSSGSDEDDVAELATADLDEEIFATLQAIKNKDPRVYDPEVKFYREFDAEAAENGAGAAVKSEKPMYLQDYHRQNYLAGQTGAEEDDEDEDDGPPAQTYQQEQDQLKRELVGSMHAAVKKEDNEEDEDADDFLIAKSRSRHEDLPGITKKKEKKAKKLTDTDIREADKDPETFLSNFMAARAWLPSDGARFQPLESDDSDEDARADEYEEAYNLRFEDPAKANEKLASFSRDVGKYGVRREEKTGRAKARDRERELKEAMKREREEDKARLRKLKIEQAEEKVKRIKEAAGLRADDVLDLAEWKEVIDGDFDDDKWEEEMTRRFGEDYYAAGEGEEDSEGEAADKKKKRKAKKPKWDDDIDIGDLVPDFDPGDKPTVSLSDLEASDDDGEKGVALDGSDGSDAEEEETRKKPKSKKDRAKEKSEAKRAARKQRQQIESLVDSKLPITMATSSTQPTSAPTGFRYRETSPTTFGLTPRDILFASDAALNNFAGLKKLAAFRDEERKKKERKKLSKKGRVKMWRRETFGREEPPEGALEDAVVAEDVKSGAPDDGGRERWLREQRKKEKKEKAEKEKVKEKGEEVDGVVDGEREGKKKKKRSKGGKGKATAALEV</sequence>
<feature type="compositionally biased region" description="Acidic residues" evidence="2">
    <location>
        <begin position="73"/>
        <end position="82"/>
    </location>
</feature>
<feature type="compositionally biased region" description="Basic residues" evidence="2">
    <location>
        <begin position="662"/>
        <end position="672"/>
    </location>
</feature>
<feature type="region of interest" description="Disordered" evidence="2">
    <location>
        <begin position="211"/>
        <end position="232"/>
    </location>
</feature>
<dbReference type="InterPro" id="IPR018034">
    <property type="entry name" value="Kri1"/>
</dbReference>
<dbReference type="InterPro" id="IPR024626">
    <property type="entry name" value="Kri1-like_C"/>
</dbReference>
<keyword evidence="5" id="KW-1185">Reference proteome</keyword>
<dbReference type="Pfam" id="PF05178">
    <property type="entry name" value="Kri1"/>
    <property type="match status" value="1"/>
</dbReference>
<evidence type="ECO:0000259" key="3">
    <source>
        <dbReference type="Pfam" id="PF12936"/>
    </source>
</evidence>
<feature type="compositionally biased region" description="Basic and acidic residues" evidence="2">
    <location>
        <begin position="1"/>
        <end position="15"/>
    </location>
</feature>
<dbReference type="GO" id="GO:0005730">
    <property type="term" value="C:nucleolus"/>
    <property type="evidence" value="ECO:0007669"/>
    <property type="project" value="TreeGrafter"/>
</dbReference>
<reference evidence="4 5" key="1">
    <citation type="submission" date="2016-06" db="EMBL/GenBank/DDBJ databases">
        <authorList>
            <person name="Kjaerup R.B."/>
            <person name="Dalgaard T.S."/>
            <person name="Juul-Madsen H.R."/>
        </authorList>
    </citation>
    <scope>NUCLEOTIDE SEQUENCE [LARGE SCALE GENOMIC DNA]</scope>
</reference>
<dbReference type="GO" id="GO:0000447">
    <property type="term" value="P:endonucleolytic cleavage in ITS1 to separate SSU-rRNA from 5.8S rRNA and LSU-rRNA from tricistronic rRNA transcript (SSU-rRNA, 5.8S rRNA, LSU-rRNA)"/>
    <property type="evidence" value="ECO:0007669"/>
    <property type="project" value="TreeGrafter"/>
</dbReference>
<name>A0A1X7RSM5_ZYMT9</name>
<feature type="compositionally biased region" description="Low complexity" evidence="2">
    <location>
        <begin position="515"/>
        <end position="528"/>
    </location>
</feature>
<dbReference type="GO" id="GO:0030686">
    <property type="term" value="C:90S preribosome"/>
    <property type="evidence" value="ECO:0007669"/>
    <property type="project" value="TreeGrafter"/>
</dbReference>
<dbReference type="PANTHER" id="PTHR14490:SF5">
    <property type="entry name" value="PROTEIN KRI1 HOMOLOG"/>
    <property type="match status" value="1"/>
</dbReference>
<dbReference type="PANTHER" id="PTHR14490">
    <property type="entry name" value="ZINC FINGER, ZZ TYPE"/>
    <property type="match status" value="1"/>
</dbReference>
<feature type="compositionally biased region" description="Basic residues" evidence="2">
    <location>
        <begin position="574"/>
        <end position="588"/>
    </location>
</feature>
<dbReference type="AlphaFoldDB" id="A0A1X7RSM5"/>
<evidence type="ECO:0000256" key="1">
    <source>
        <dbReference type="ARBA" id="ARBA00007473"/>
    </source>
</evidence>
<feature type="region of interest" description="Disordered" evidence="2">
    <location>
        <begin position="308"/>
        <end position="337"/>
    </location>
</feature>
<feature type="compositionally biased region" description="Basic and acidic residues" evidence="2">
    <location>
        <begin position="33"/>
        <end position="63"/>
    </location>
</feature>
<dbReference type="STRING" id="1276538.A0A1X7RSM5"/>
<organism evidence="4 5">
    <name type="scientific">Zymoseptoria tritici (strain ST99CH_3D7)</name>
    <dbReference type="NCBI Taxonomy" id="1276538"/>
    <lineage>
        <taxon>Eukaryota</taxon>
        <taxon>Fungi</taxon>
        <taxon>Dikarya</taxon>
        <taxon>Ascomycota</taxon>
        <taxon>Pezizomycotina</taxon>
        <taxon>Dothideomycetes</taxon>
        <taxon>Dothideomycetidae</taxon>
        <taxon>Mycosphaerellales</taxon>
        <taxon>Mycosphaerellaceae</taxon>
        <taxon>Zymoseptoria</taxon>
    </lineage>
</organism>
<feature type="region of interest" description="Disordered" evidence="2">
    <location>
        <begin position="395"/>
        <end position="537"/>
    </location>
</feature>
<evidence type="ECO:0000313" key="4">
    <source>
        <dbReference type="EMBL" id="SMQ50443.1"/>
    </source>
</evidence>
<accession>A0A1X7RSM5</accession>
<feature type="compositionally biased region" description="Basic and acidic residues" evidence="2">
    <location>
        <begin position="486"/>
        <end position="495"/>
    </location>
</feature>